<dbReference type="PANTHER" id="PTHR37817">
    <property type="entry name" value="N-ACETYLTRANSFERASE EIS"/>
    <property type="match status" value="1"/>
</dbReference>
<reference evidence="4" key="1">
    <citation type="journal article" date="2019" name="Int. J. Syst. Evol. Microbiol.">
        <title>The Global Catalogue of Microorganisms (GCM) 10K type strain sequencing project: providing services to taxonomists for standard genome sequencing and annotation.</title>
        <authorList>
            <consortium name="The Broad Institute Genomics Platform"/>
            <consortium name="The Broad Institute Genome Sequencing Center for Infectious Disease"/>
            <person name="Wu L."/>
            <person name="Ma J."/>
        </authorList>
    </citation>
    <scope>NUCLEOTIDE SEQUENCE [LARGE SCALE GENOMIC DNA]</scope>
    <source>
        <strain evidence="4">JCM 16221</strain>
    </source>
</reference>
<evidence type="ECO:0000256" key="1">
    <source>
        <dbReference type="SAM" id="MobiDB-lite"/>
    </source>
</evidence>
<proteinExistence type="predicted"/>
<dbReference type="CDD" id="cd04301">
    <property type="entry name" value="NAT_SF"/>
    <property type="match status" value="1"/>
</dbReference>
<dbReference type="InterPro" id="IPR000182">
    <property type="entry name" value="GNAT_dom"/>
</dbReference>
<gene>
    <name evidence="3" type="ORF">GCM10009854_36050</name>
</gene>
<feature type="compositionally biased region" description="Gly residues" evidence="1">
    <location>
        <begin position="254"/>
        <end position="263"/>
    </location>
</feature>
<accession>A0ABP5TLF4</accession>
<dbReference type="EMBL" id="BAAARA010000013">
    <property type="protein sequence ID" value="GAA2354805.1"/>
    <property type="molecule type" value="Genomic_DNA"/>
</dbReference>
<dbReference type="PANTHER" id="PTHR37817:SF1">
    <property type="entry name" value="N-ACETYLTRANSFERASE EIS"/>
    <property type="match status" value="1"/>
</dbReference>
<protein>
    <recommendedName>
        <fullName evidence="2">N-acetyltransferase domain-containing protein</fullName>
    </recommendedName>
</protein>
<comment type="caution">
    <text evidence="3">The sequence shown here is derived from an EMBL/GenBank/DDBJ whole genome shotgun (WGS) entry which is preliminary data.</text>
</comment>
<evidence type="ECO:0000259" key="2">
    <source>
        <dbReference type="PROSITE" id="PS51186"/>
    </source>
</evidence>
<keyword evidence="4" id="KW-1185">Reference proteome</keyword>
<dbReference type="Proteomes" id="UP001501218">
    <property type="component" value="Unassembled WGS sequence"/>
</dbReference>
<feature type="region of interest" description="Disordered" evidence="1">
    <location>
        <begin position="187"/>
        <end position="263"/>
    </location>
</feature>
<name>A0ABP5TLF4_9PSEU</name>
<dbReference type="Pfam" id="PF13527">
    <property type="entry name" value="Acetyltransf_9"/>
    <property type="match status" value="1"/>
</dbReference>
<feature type="compositionally biased region" description="Basic and acidic residues" evidence="1">
    <location>
        <begin position="227"/>
        <end position="238"/>
    </location>
</feature>
<dbReference type="PROSITE" id="PS51186">
    <property type="entry name" value="GNAT"/>
    <property type="match status" value="1"/>
</dbReference>
<evidence type="ECO:0000313" key="3">
    <source>
        <dbReference type="EMBL" id="GAA2354805.1"/>
    </source>
</evidence>
<feature type="domain" description="N-acetyltransferase" evidence="2">
    <location>
        <begin position="4"/>
        <end position="147"/>
    </location>
</feature>
<organism evidence="3 4">
    <name type="scientific">Saccharopolyspora halophila</name>
    <dbReference type="NCBI Taxonomy" id="405551"/>
    <lineage>
        <taxon>Bacteria</taxon>
        <taxon>Bacillati</taxon>
        <taxon>Actinomycetota</taxon>
        <taxon>Actinomycetes</taxon>
        <taxon>Pseudonocardiales</taxon>
        <taxon>Pseudonocardiaceae</taxon>
        <taxon>Saccharopolyspora</taxon>
    </lineage>
</organism>
<dbReference type="InterPro" id="IPR051554">
    <property type="entry name" value="Acetyltransferase_Eis"/>
</dbReference>
<dbReference type="SUPFAM" id="SSF55729">
    <property type="entry name" value="Acyl-CoA N-acyltransferases (Nat)"/>
    <property type="match status" value="1"/>
</dbReference>
<dbReference type="Gene3D" id="3.40.630.30">
    <property type="match status" value="2"/>
</dbReference>
<sequence>MADLRTRTLTDAESDEFLAVFGAAFLRDLAVFRPLFEHIRPIGAFDGAELIGVAGHFDQTTTVPGGLGCPLAAVTTVGVKPDHRRRGAANALMRHQLDDQRAAGVPLAALHASEGAIYGRYGYGVASASNHLEVPGRAAFRPGVEVDERPVREVTREQALPALHEQYARIAAHRTGWLARDAGWEARTDPGTARRRGRAPVRAAPGGPPDLPGAAQVERPRPGLPAGDRDAGRRDSAGLRRAVAVPAGPRPGRRGGVAQGRGR</sequence>
<dbReference type="InterPro" id="IPR016181">
    <property type="entry name" value="Acyl_CoA_acyltransferase"/>
</dbReference>
<evidence type="ECO:0000313" key="4">
    <source>
        <dbReference type="Proteomes" id="UP001501218"/>
    </source>
</evidence>